<keyword evidence="1" id="KW-0805">Transcription regulation</keyword>
<accession>A0A7V4NFT9</accession>
<evidence type="ECO:0000256" key="1">
    <source>
        <dbReference type="ARBA" id="ARBA00023015"/>
    </source>
</evidence>
<organism evidence="5">
    <name type="scientific">Fervidobacterium pennivorans</name>
    <dbReference type="NCBI Taxonomy" id="93466"/>
    <lineage>
        <taxon>Bacteria</taxon>
        <taxon>Thermotogati</taxon>
        <taxon>Thermotogota</taxon>
        <taxon>Thermotogae</taxon>
        <taxon>Thermotogales</taxon>
        <taxon>Fervidobacteriaceae</taxon>
        <taxon>Fervidobacterium</taxon>
    </lineage>
</organism>
<comment type="caution">
    <text evidence="5">The sequence shown here is derived from an EMBL/GenBank/DDBJ whole genome shotgun (WGS) entry which is preliminary data.</text>
</comment>
<dbReference type="Pfam" id="PF00532">
    <property type="entry name" value="Peripla_BP_1"/>
    <property type="match status" value="1"/>
</dbReference>
<dbReference type="EMBL" id="DSZZ01000054">
    <property type="protein sequence ID" value="HGU52142.1"/>
    <property type="molecule type" value="Genomic_DNA"/>
</dbReference>
<evidence type="ECO:0000313" key="5">
    <source>
        <dbReference type="EMBL" id="HGU52142.1"/>
    </source>
</evidence>
<evidence type="ECO:0000256" key="3">
    <source>
        <dbReference type="ARBA" id="ARBA00023163"/>
    </source>
</evidence>
<dbReference type="InterPro" id="IPR001761">
    <property type="entry name" value="Peripla_BP/Lac1_sug-bd_dom"/>
</dbReference>
<dbReference type="SUPFAM" id="SSF53822">
    <property type="entry name" value="Periplasmic binding protein-like I"/>
    <property type="match status" value="1"/>
</dbReference>
<dbReference type="InterPro" id="IPR010982">
    <property type="entry name" value="Lambda_DNA-bd_dom_sf"/>
</dbReference>
<dbReference type="PANTHER" id="PTHR30146">
    <property type="entry name" value="LACI-RELATED TRANSCRIPTIONAL REPRESSOR"/>
    <property type="match status" value="1"/>
</dbReference>
<evidence type="ECO:0000259" key="4">
    <source>
        <dbReference type="PROSITE" id="PS50932"/>
    </source>
</evidence>
<gene>
    <name evidence="5" type="ORF">ENT78_01200</name>
</gene>
<dbReference type="GO" id="GO:0003700">
    <property type="term" value="F:DNA-binding transcription factor activity"/>
    <property type="evidence" value="ECO:0007669"/>
    <property type="project" value="TreeGrafter"/>
</dbReference>
<dbReference type="PANTHER" id="PTHR30146:SF154">
    <property type="entry name" value="TRANSCRIPTION REGULATOR, MEMBER OF GALR FAMILY"/>
    <property type="match status" value="1"/>
</dbReference>
<dbReference type="Gene3D" id="3.40.50.2300">
    <property type="match status" value="2"/>
</dbReference>
<dbReference type="CDD" id="cd01392">
    <property type="entry name" value="HTH_LacI"/>
    <property type="match status" value="1"/>
</dbReference>
<dbReference type="SMART" id="SM00354">
    <property type="entry name" value="HTH_LACI"/>
    <property type="match status" value="1"/>
</dbReference>
<reference evidence="5" key="1">
    <citation type="journal article" date="2020" name="mSystems">
        <title>Genome- and Community-Level Interaction Insights into Carbon Utilization and Element Cycling Functions of Hydrothermarchaeota in Hydrothermal Sediment.</title>
        <authorList>
            <person name="Zhou Z."/>
            <person name="Liu Y."/>
            <person name="Xu W."/>
            <person name="Pan J."/>
            <person name="Luo Z.H."/>
            <person name="Li M."/>
        </authorList>
    </citation>
    <scope>NUCLEOTIDE SEQUENCE [LARGE SCALE GENOMIC DNA]</scope>
    <source>
        <strain evidence="5">SpSt-61</strain>
    </source>
</reference>
<dbReference type="Pfam" id="PF00356">
    <property type="entry name" value="LacI"/>
    <property type="match status" value="1"/>
</dbReference>
<dbReference type="InterPro" id="IPR000843">
    <property type="entry name" value="HTH_LacI"/>
</dbReference>
<dbReference type="Gene3D" id="1.10.260.40">
    <property type="entry name" value="lambda repressor-like DNA-binding domains"/>
    <property type="match status" value="1"/>
</dbReference>
<sequence>MVKRKKFATIKDVAEASGFSINTVSRALSGRGYVKKETKEKILRVAAELGYTRDCTASALRTRKTHLIGVVVVDNTNPFYAEVIKGIELEARSYGYTILLVNTDRNYENEEKAINTLLQRRVDGLIITAVQTKIDDILRLVQQGIPNVVIGARFENIPTNYVCSDDERGGYIAMKYLLDTGHKNVLFLNAQKYKYAARVREQGMRKALNEYELTSENKVEFEVIYSNEGFENAYETFQMFLQKMKKEFKYDAIICYNDIFAYAVIKLLKEHGFKIPEELSVIGFDDISFSSIIEPPLTTVATDKIRLGREAFKSVIRNIENGSIAQIILPIELRIRKSTKNRSDGNS</sequence>
<dbReference type="GO" id="GO:0000976">
    <property type="term" value="F:transcription cis-regulatory region binding"/>
    <property type="evidence" value="ECO:0007669"/>
    <property type="project" value="TreeGrafter"/>
</dbReference>
<proteinExistence type="predicted"/>
<dbReference type="SUPFAM" id="SSF47413">
    <property type="entry name" value="lambda repressor-like DNA-binding domains"/>
    <property type="match status" value="1"/>
</dbReference>
<keyword evidence="2" id="KW-0238">DNA-binding</keyword>
<name>A0A7V4NFT9_FERPE</name>
<dbReference type="InterPro" id="IPR028082">
    <property type="entry name" value="Peripla_BP_I"/>
</dbReference>
<keyword evidence="3" id="KW-0804">Transcription</keyword>
<dbReference type="AlphaFoldDB" id="A0A7V4NFT9"/>
<dbReference type="CDD" id="cd06267">
    <property type="entry name" value="PBP1_LacI_sugar_binding-like"/>
    <property type="match status" value="1"/>
</dbReference>
<evidence type="ECO:0000256" key="2">
    <source>
        <dbReference type="ARBA" id="ARBA00023125"/>
    </source>
</evidence>
<dbReference type="PROSITE" id="PS50932">
    <property type="entry name" value="HTH_LACI_2"/>
    <property type="match status" value="1"/>
</dbReference>
<feature type="domain" description="HTH lacI-type" evidence="4">
    <location>
        <begin position="8"/>
        <end position="62"/>
    </location>
</feature>
<protein>
    <submittedName>
        <fullName evidence="5">LacI family transcriptional regulator</fullName>
    </submittedName>
</protein>